<dbReference type="InterPro" id="IPR000847">
    <property type="entry name" value="LysR_HTH_N"/>
</dbReference>
<dbReference type="Gene3D" id="1.10.10.10">
    <property type="entry name" value="Winged helix-like DNA-binding domain superfamily/Winged helix DNA-binding domain"/>
    <property type="match status" value="1"/>
</dbReference>
<evidence type="ECO:0000313" key="7">
    <source>
        <dbReference type="Proteomes" id="UP000269265"/>
    </source>
</evidence>
<dbReference type="SUPFAM" id="SSF46785">
    <property type="entry name" value="Winged helix' DNA-binding domain"/>
    <property type="match status" value="1"/>
</dbReference>
<evidence type="ECO:0000256" key="3">
    <source>
        <dbReference type="ARBA" id="ARBA00023125"/>
    </source>
</evidence>
<dbReference type="CDD" id="cd08422">
    <property type="entry name" value="PBP2_CrgA_like"/>
    <property type="match status" value="1"/>
</dbReference>
<feature type="domain" description="HTH lysR-type" evidence="5">
    <location>
        <begin position="1"/>
        <end position="59"/>
    </location>
</feature>
<gene>
    <name evidence="6" type="ORF">EIP75_07655</name>
</gene>
<dbReference type="Proteomes" id="UP000269265">
    <property type="component" value="Unassembled WGS sequence"/>
</dbReference>
<evidence type="ECO:0000313" key="6">
    <source>
        <dbReference type="EMBL" id="RRS04850.1"/>
    </source>
</evidence>
<protein>
    <submittedName>
        <fullName evidence="6">LysR family transcriptional regulator</fullName>
    </submittedName>
</protein>
<keyword evidence="3" id="KW-0238">DNA-binding</keyword>
<dbReference type="FunFam" id="1.10.10.10:FF:000001">
    <property type="entry name" value="LysR family transcriptional regulator"/>
    <property type="match status" value="1"/>
</dbReference>
<dbReference type="GO" id="GO:0003700">
    <property type="term" value="F:DNA-binding transcription factor activity"/>
    <property type="evidence" value="ECO:0007669"/>
    <property type="project" value="InterPro"/>
</dbReference>
<evidence type="ECO:0000259" key="5">
    <source>
        <dbReference type="PROSITE" id="PS50931"/>
    </source>
</evidence>
<dbReference type="OrthoDB" id="8705920at2"/>
<keyword evidence="2" id="KW-0805">Transcription regulation</keyword>
<dbReference type="AlphaFoldDB" id="A0A426VDG9"/>
<dbReference type="PANTHER" id="PTHR30537:SF5">
    <property type="entry name" value="HTH-TYPE TRANSCRIPTIONAL ACTIVATOR TTDR-RELATED"/>
    <property type="match status" value="1"/>
</dbReference>
<evidence type="ECO:0000256" key="4">
    <source>
        <dbReference type="ARBA" id="ARBA00023163"/>
    </source>
</evidence>
<dbReference type="GO" id="GO:0003677">
    <property type="term" value="F:DNA binding"/>
    <property type="evidence" value="ECO:0007669"/>
    <property type="project" value="UniProtKB-KW"/>
</dbReference>
<dbReference type="InterPro" id="IPR005119">
    <property type="entry name" value="LysR_subst-bd"/>
</dbReference>
<dbReference type="SUPFAM" id="SSF53850">
    <property type="entry name" value="Periplasmic binding protein-like II"/>
    <property type="match status" value="1"/>
</dbReference>
<dbReference type="InterPro" id="IPR036390">
    <property type="entry name" value="WH_DNA-bd_sf"/>
</dbReference>
<dbReference type="PROSITE" id="PS50931">
    <property type="entry name" value="HTH_LYSR"/>
    <property type="match status" value="1"/>
</dbReference>
<keyword evidence="7" id="KW-1185">Reference proteome</keyword>
<proteinExistence type="inferred from homology"/>
<reference evidence="6 7" key="1">
    <citation type="submission" date="2018-12" db="EMBL/GenBank/DDBJ databases">
        <title>The whole draft genome of Aquabacterium sp. SJQ9.</title>
        <authorList>
            <person name="Sun L."/>
            <person name="Gao X."/>
            <person name="Chen W."/>
            <person name="Huang K."/>
        </authorList>
    </citation>
    <scope>NUCLEOTIDE SEQUENCE [LARGE SCALE GENOMIC DNA]</scope>
    <source>
        <strain evidence="6 7">SJQ9</strain>
    </source>
</reference>
<keyword evidence="4" id="KW-0804">Transcription</keyword>
<dbReference type="Pfam" id="PF00126">
    <property type="entry name" value="HTH_1"/>
    <property type="match status" value="1"/>
</dbReference>
<sequence length="309" mass="33544">MDRLKQIESFVAVSTKGSLTAAATAEGVAPAVIGRRIDALEERLGVKLLVRTTRRISLTHEGAAFLEDAHRLLADLASAEASVSAGGVKASGHLRITAPAGFGRRHVAPLVPRFVAQHPEVSISLNLADRLVDLVNEGFDCAVRVGDLPDSSLVSVRLADNRRLCVASPDYLARHGRPMVPADIGRHDCLTLSSEASQTRGWAFTVDGQTAYVRPATKLDCSDGQVLHAWCLEGLGLAWRSWWEVESDVRAGRLVSVLDDVAAPPNGIYAVFAQRKHLPVRLRLWIDFIKATYGDPSYWSMSSRSPHAD</sequence>
<name>A0A426VDG9_9BURK</name>
<dbReference type="InterPro" id="IPR058163">
    <property type="entry name" value="LysR-type_TF_proteobact-type"/>
</dbReference>
<accession>A0A426VDG9</accession>
<dbReference type="InterPro" id="IPR036388">
    <property type="entry name" value="WH-like_DNA-bd_sf"/>
</dbReference>
<comment type="caution">
    <text evidence="6">The sequence shown here is derived from an EMBL/GenBank/DDBJ whole genome shotgun (WGS) entry which is preliminary data.</text>
</comment>
<dbReference type="Pfam" id="PF03466">
    <property type="entry name" value="LysR_substrate"/>
    <property type="match status" value="1"/>
</dbReference>
<dbReference type="EMBL" id="RSED01000005">
    <property type="protein sequence ID" value="RRS04850.1"/>
    <property type="molecule type" value="Genomic_DNA"/>
</dbReference>
<evidence type="ECO:0000256" key="1">
    <source>
        <dbReference type="ARBA" id="ARBA00009437"/>
    </source>
</evidence>
<comment type="similarity">
    <text evidence="1">Belongs to the LysR transcriptional regulatory family.</text>
</comment>
<dbReference type="RefSeq" id="WP_125242668.1">
    <property type="nucleotide sequence ID" value="NZ_RSED01000005.1"/>
</dbReference>
<evidence type="ECO:0000256" key="2">
    <source>
        <dbReference type="ARBA" id="ARBA00023015"/>
    </source>
</evidence>
<dbReference type="FunFam" id="3.40.190.290:FF:000001">
    <property type="entry name" value="Transcriptional regulator, LysR family"/>
    <property type="match status" value="1"/>
</dbReference>
<organism evidence="6 7">
    <name type="scientific">Aquabacterium soli</name>
    <dbReference type="NCBI Taxonomy" id="2493092"/>
    <lineage>
        <taxon>Bacteria</taxon>
        <taxon>Pseudomonadati</taxon>
        <taxon>Pseudomonadota</taxon>
        <taxon>Betaproteobacteria</taxon>
        <taxon>Burkholderiales</taxon>
        <taxon>Aquabacterium</taxon>
    </lineage>
</organism>
<dbReference type="Gene3D" id="3.40.190.290">
    <property type="match status" value="1"/>
</dbReference>
<dbReference type="PANTHER" id="PTHR30537">
    <property type="entry name" value="HTH-TYPE TRANSCRIPTIONAL REGULATOR"/>
    <property type="match status" value="1"/>
</dbReference>